<protein>
    <submittedName>
        <fullName evidence="3">NAD-dependent epimerase/dehydratase family protein</fullName>
    </submittedName>
</protein>
<dbReference type="Proteomes" id="UP001575652">
    <property type="component" value="Unassembled WGS sequence"/>
</dbReference>
<evidence type="ECO:0000313" key="4">
    <source>
        <dbReference type="Proteomes" id="UP001575652"/>
    </source>
</evidence>
<evidence type="ECO:0000256" key="1">
    <source>
        <dbReference type="SAM" id="MobiDB-lite"/>
    </source>
</evidence>
<comment type="caution">
    <text evidence="3">The sequence shown here is derived from an EMBL/GenBank/DDBJ whole genome shotgun (WGS) entry which is preliminary data.</text>
</comment>
<dbReference type="SUPFAM" id="SSF51735">
    <property type="entry name" value="NAD(P)-binding Rossmann-fold domains"/>
    <property type="match status" value="1"/>
</dbReference>
<feature type="region of interest" description="Disordered" evidence="1">
    <location>
        <begin position="125"/>
        <end position="153"/>
    </location>
</feature>
<sequence length="363" mass="38445">MFHHDAAPSRPRAVVLGGTGLIGRAVGARLLDGGWSVDLVGRDVRRFPPGLRARGARFVAADRADPAALGRALGTGADLVVDALAYTGRHARTLLPFLGDVAHTVMISAKAVYVDAAGNHLNSATPPRFDAPIREDQPTVAPGDMDHESREGYGPNKVAAERVFLDSGRPVTVLRPSKVHGVGSPNPREWVFVRRALDARPAVFLSGGGRGRDQGTAAANLAELVFAVASRPGARILNIADPDAPTALEISRIVATLTGHPRDEVLLDDTRVNGIRPDGQAEPTLGRHPWEAGHGILLDTAAARSFGYRPVGDYAATVAAPVAWLEGLARARGTTEGLFDGGYFTPYFDYAAEDAYLRRARGA</sequence>
<evidence type="ECO:0000259" key="2">
    <source>
        <dbReference type="Pfam" id="PF01370"/>
    </source>
</evidence>
<gene>
    <name evidence="3" type="ORF">ACETWP_09005</name>
</gene>
<organism evidence="3 4">
    <name type="scientific">Arthrobacter halodurans</name>
    <dbReference type="NCBI Taxonomy" id="516699"/>
    <lineage>
        <taxon>Bacteria</taxon>
        <taxon>Bacillati</taxon>
        <taxon>Actinomycetota</taxon>
        <taxon>Actinomycetes</taxon>
        <taxon>Micrococcales</taxon>
        <taxon>Micrococcaceae</taxon>
        <taxon>Arthrobacter</taxon>
    </lineage>
</organism>
<dbReference type="Gene3D" id="3.40.50.720">
    <property type="entry name" value="NAD(P)-binding Rossmann-like Domain"/>
    <property type="match status" value="1"/>
</dbReference>
<dbReference type="RefSeq" id="WP_373971899.1">
    <property type="nucleotide sequence ID" value="NZ_JBHDLJ010000006.1"/>
</dbReference>
<accession>A0ABV4UM51</accession>
<feature type="domain" description="NAD-dependent epimerase/dehydratase" evidence="2">
    <location>
        <begin position="14"/>
        <end position="239"/>
    </location>
</feature>
<proteinExistence type="predicted"/>
<name>A0ABV4UM51_9MICC</name>
<keyword evidence="4" id="KW-1185">Reference proteome</keyword>
<dbReference type="InterPro" id="IPR001509">
    <property type="entry name" value="Epimerase_deHydtase"/>
</dbReference>
<dbReference type="EMBL" id="JBHDLJ010000006">
    <property type="protein sequence ID" value="MFB0834725.1"/>
    <property type="molecule type" value="Genomic_DNA"/>
</dbReference>
<evidence type="ECO:0000313" key="3">
    <source>
        <dbReference type="EMBL" id="MFB0834725.1"/>
    </source>
</evidence>
<reference evidence="3 4" key="1">
    <citation type="submission" date="2024-09" db="EMBL/GenBank/DDBJ databases">
        <authorList>
            <person name="Salinas-Garcia M.A."/>
            <person name="Prieme A."/>
        </authorList>
    </citation>
    <scope>NUCLEOTIDE SEQUENCE [LARGE SCALE GENOMIC DNA]</scope>
    <source>
        <strain evidence="3 4">DSM 21081</strain>
    </source>
</reference>
<dbReference type="Pfam" id="PF01370">
    <property type="entry name" value="Epimerase"/>
    <property type="match status" value="1"/>
</dbReference>
<dbReference type="InterPro" id="IPR036291">
    <property type="entry name" value="NAD(P)-bd_dom_sf"/>
</dbReference>